<dbReference type="PANTHER" id="PTHR42941">
    <property type="entry name" value="SLL1037 PROTEIN"/>
    <property type="match status" value="1"/>
</dbReference>
<dbReference type="InterPro" id="IPR011852">
    <property type="entry name" value="TRAP_TAXI"/>
</dbReference>
<dbReference type="AlphaFoldDB" id="A0A1H6G4Z2"/>
<dbReference type="Gene3D" id="3.40.190.10">
    <property type="entry name" value="Periplasmic binding protein-like II"/>
    <property type="match status" value="2"/>
</dbReference>
<dbReference type="Pfam" id="PF16868">
    <property type="entry name" value="NMT1_3"/>
    <property type="match status" value="1"/>
</dbReference>
<evidence type="ECO:0008006" key="3">
    <source>
        <dbReference type="Google" id="ProtNLM"/>
    </source>
</evidence>
<proteinExistence type="predicted"/>
<evidence type="ECO:0000313" key="2">
    <source>
        <dbReference type="Proteomes" id="UP000199112"/>
    </source>
</evidence>
<dbReference type="PROSITE" id="PS51257">
    <property type="entry name" value="PROKAR_LIPOPROTEIN"/>
    <property type="match status" value="1"/>
</dbReference>
<reference evidence="2" key="1">
    <citation type="submission" date="2016-10" db="EMBL/GenBank/DDBJ databases">
        <authorList>
            <person name="Varghese N."/>
            <person name="Submissions S."/>
        </authorList>
    </citation>
    <scope>NUCLEOTIDE SEQUENCE [LARGE SCALE GENOMIC DNA]</scope>
    <source>
        <strain evidence="2">CGMCC 1.8981</strain>
    </source>
</reference>
<protein>
    <recommendedName>
        <fullName evidence="3">TRAP transporter solute receptor, TAXI family</fullName>
    </recommendedName>
</protein>
<sequence>MVVKKHSQSVGKRAYRRTFLASVGLGASAVLAGCTGDDWTDEDTIRMLSSTEGTTAYAANEGLTAVVNEHTDDVFAEAQPSPGTEANIGSLMDEDAEMVFSQNWGMNLIMEEEEPYDELGFDVVQFFHFYTLPWFFVTANEEIESIADIDEETQVSPTPEGSGTAAPLEHALSFATDDFDRVSYDFAEQASAMEEGRLEVGVGSYMNLEIEPGWLQEMGGTVDYHIPTIPDEVHDEWESDSGIAVGTFPGDEIETASGAPDEVVTPIFEYNFVGRQDLTYDMVYAFLEALHENREELGGYHEVLSKLEDEENFTNELYEDVPLHAAAYDYWDEEGLLNDDHERADDP</sequence>
<keyword evidence="2" id="KW-1185">Reference proteome</keyword>
<evidence type="ECO:0000313" key="1">
    <source>
        <dbReference type="EMBL" id="SEH18156.1"/>
    </source>
</evidence>
<dbReference type="PANTHER" id="PTHR42941:SF1">
    <property type="entry name" value="SLL1037 PROTEIN"/>
    <property type="match status" value="1"/>
</dbReference>
<dbReference type="SUPFAM" id="SSF53850">
    <property type="entry name" value="Periplasmic binding protein-like II"/>
    <property type="match status" value="1"/>
</dbReference>
<dbReference type="OrthoDB" id="201288at2157"/>
<name>A0A1H6G4Z2_9EURY</name>
<accession>A0A1H6G4Z2</accession>
<dbReference type="Proteomes" id="UP000199112">
    <property type="component" value="Unassembled WGS sequence"/>
</dbReference>
<organism evidence="1 2">
    <name type="scientific">Natronorubrum sediminis</name>
    <dbReference type="NCBI Taxonomy" id="640943"/>
    <lineage>
        <taxon>Archaea</taxon>
        <taxon>Methanobacteriati</taxon>
        <taxon>Methanobacteriota</taxon>
        <taxon>Stenosarchaea group</taxon>
        <taxon>Halobacteria</taxon>
        <taxon>Halobacteriales</taxon>
        <taxon>Natrialbaceae</taxon>
        <taxon>Natronorubrum</taxon>
    </lineage>
</organism>
<dbReference type="EMBL" id="FNWL01000006">
    <property type="protein sequence ID" value="SEH18156.1"/>
    <property type="molecule type" value="Genomic_DNA"/>
</dbReference>
<gene>
    <name evidence="1" type="ORF">SAMN04487967_3694</name>
</gene>